<accession>A0A915IPK6</accession>
<protein>
    <submittedName>
        <fullName evidence="2">Uncharacterized protein</fullName>
    </submittedName>
</protein>
<evidence type="ECO:0000313" key="1">
    <source>
        <dbReference type="Proteomes" id="UP000887565"/>
    </source>
</evidence>
<dbReference type="Proteomes" id="UP000887565">
    <property type="component" value="Unplaced"/>
</dbReference>
<reference evidence="2" key="1">
    <citation type="submission" date="2022-11" db="UniProtKB">
        <authorList>
            <consortium name="WormBaseParasite"/>
        </authorList>
    </citation>
    <scope>IDENTIFICATION</scope>
</reference>
<keyword evidence="1" id="KW-1185">Reference proteome</keyword>
<proteinExistence type="predicted"/>
<organism evidence="1 2">
    <name type="scientific">Romanomermis culicivorax</name>
    <name type="common">Nematode worm</name>
    <dbReference type="NCBI Taxonomy" id="13658"/>
    <lineage>
        <taxon>Eukaryota</taxon>
        <taxon>Metazoa</taxon>
        <taxon>Ecdysozoa</taxon>
        <taxon>Nematoda</taxon>
        <taxon>Enoplea</taxon>
        <taxon>Dorylaimia</taxon>
        <taxon>Mermithida</taxon>
        <taxon>Mermithoidea</taxon>
        <taxon>Mermithidae</taxon>
        <taxon>Romanomermis</taxon>
    </lineage>
</organism>
<dbReference type="WBParaSite" id="nRc.2.0.1.t16123-RA">
    <property type="protein sequence ID" value="nRc.2.0.1.t16123-RA"/>
    <property type="gene ID" value="nRc.2.0.1.g16123"/>
</dbReference>
<sequence length="146" mass="16152">MVDTVAIVSITFKGSLTKRTLSGQKQNRTINSKMNHAVHTISTITRVCSQETDSFSTDIGLLKKMIGAEAAEDEDGCSNNSQTCGFHFCHQLSVPEAKSSSQPKRAANSCSDSILLSKRSMTLNVSWCIPNTLRSIFRAERRRRLK</sequence>
<dbReference type="AlphaFoldDB" id="A0A915IPK6"/>
<name>A0A915IPK6_ROMCU</name>
<evidence type="ECO:0000313" key="2">
    <source>
        <dbReference type="WBParaSite" id="nRc.2.0.1.t16123-RA"/>
    </source>
</evidence>